<organism evidence="2 5">
    <name type="scientific">Brenneria izbisi</name>
    <dbReference type="NCBI Taxonomy" id="2939450"/>
    <lineage>
        <taxon>Bacteria</taxon>
        <taxon>Pseudomonadati</taxon>
        <taxon>Pseudomonadota</taxon>
        <taxon>Gammaproteobacteria</taxon>
        <taxon>Enterobacterales</taxon>
        <taxon>Pectobacteriaceae</taxon>
        <taxon>Brenneria</taxon>
    </lineage>
</organism>
<comment type="caution">
    <text evidence="2">The sequence shown here is derived from an EMBL/GenBank/DDBJ whole genome shotgun (WGS) entry which is preliminary data.</text>
</comment>
<dbReference type="AlphaFoldDB" id="A0AA41XWT8"/>
<protein>
    <submittedName>
        <fullName evidence="2">Flp family type IVb pilin</fullName>
    </submittedName>
</protein>
<keyword evidence="1" id="KW-0812">Transmembrane</keyword>
<keyword evidence="1" id="KW-0472">Membrane</keyword>
<accession>A0AA41XWT8</accession>
<evidence type="ECO:0000313" key="3">
    <source>
        <dbReference type="EMBL" id="MCV9882113.1"/>
    </source>
</evidence>
<dbReference type="Proteomes" id="UP001165569">
    <property type="component" value="Unassembled WGS sequence"/>
</dbReference>
<dbReference type="EMBL" id="JAMPJU010000004">
    <property type="protein sequence ID" value="MCV9882113.1"/>
    <property type="molecule type" value="Genomic_DNA"/>
</dbReference>
<dbReference type="Proteomes" id="UP001165568">
    <property type="component" value="Unassembled WGS sequence"/>
</dbReference>
<dbReference type="RefSeq" id="WP_264089802.1">
    <property type="nucleotide sequence ID" value="NZ_JAMPJT010000004.1"/>
</dbReference>
<reference evidence="2" key="1">
    <citation type="submission" date="2022-04" db="EMBL/GenBank/DDBJ databases">
        <title>Brenneria sp. isolated from walnut trees in Serbia.</title>
        <authorList>
            <person name="Gasic K."/>
            <person name="Zlatkovic N."/>
            <person name="Kuzmanovic N."/>
        </authorList>
    </citation>
    <scope>NUCLEOTIDE SEQUENCE</scope>
    <source>
        <strain evidence="3">KBI 423</strain>
        <strain evidence="2">KBI 447</strain>
    </source>
</reference>
<evidence type="ECO:0000313" key="2">
    <source>
        <dbReference type="EMBL" id="MCV9878704.1"/>
    </source>
</evidence>
<evidence type="ECO:0000313" key="5">
    <source>
        <dbReference type="Proteomes" id="UP001165569"/>
    </source>
</evidence>
<name>A0AA41XWT8_9GAMM</name>
<keyword evidence="4" id="KW-1185">Reference proteome</keyword>
<sequence>MRDLFKALKKDERGVSALEYAILAGVLVVVIVAGVTQFGNDVKTVFTDAGQSVKTAVNDASNANPNP</sequence>
<dbReference type="InterPro" id="IPR007047">
    <property type="entry name" value="Flp_Fap"/>
</dbReference>
<dbReference type="Pfam" id="PF04964">
    <property type="entry name" value="Flp_Fap"/>
    <property type="match status" value="1"/>
</dbReference>
<evidence type="ECO:0000313" key="4">
    <source>
        <dbReference type="Proteomes" id="UP001165568"/>
    </source>
</evidence>
<evidence type="ECO:0000256" key="1">
    <source>
        <dbReference type="SAM" id="Phobius"/>
    </source>
</evidence>
<feature type="transmembrane region" description="Helical" evidence="1">
    <location>
        <begin position="20"/>
        <end position="39"/>
    </location>
</feature>
<dbReference type="EMBL" id="JAMPJT010000004">
    <property type="protein sequence ID" value="MCV9878704.1"/>
    <property type="molecule type" value="Genomic_DNA"/>
</dbReference>
<keyword evidence="1" id="KW-1133">Transmembrane helix</keyword>
<proteinExistence type="predicted"/>
<gene>
    <name evidence="2" type="ORF">NC803_07540</name>
    <name evidence="3" type="ORF">NC856_07495</name>
</gene>